<organism evidence="8 9">
    <name type="scientific">Planoprotostelium fungivorum</name>
    <dbReference type="NCBI Taxonomy" id="1890364"/>
    <lineage>
        <taxon>Eukaryota</taxon>
        <taxon>Amoebozoa</taxon>
        <taxon>Evosea</taxon>
        <taxon>Variosea</taxon>
        <taxon>Cavosteliida</taxon>
        <taxon>Cavosteliaceae</taxon>
        <taxon>Planoprotostelium</taxon>
    </lineage>
</organism>
<dbReference type="STRING" id="1890364.A0A2P6NL83"/>
<evidence type="ECO:0000256" key="4">
    <source>
        <dbReference type="ARBA" id="ARBA00023054"/>
    </source>
</evidence>
<feature type="region of interest" description="Disordered" evidence="7">
    <location>
        <begin position="289"/>
        <end position="363"/>
    </location>
</feature>
<dbReference type="EMBL" id="MDYQ01000058">
    <property type="protein sequence ID" value="PRP84688.1"/>
    <property type="molecule type" value="Genomic_DNA"/>
</dbReference>
<keyword evidence="3" id="KW-0970">Cilium biogenesis/degradation</keyword>
<evidence type="ECO:0000256" key="7">
    <source>
        <dbReference type="SAM" id="MobiDB-lite"/>
    </source>
</evidence>
<evidence type="ECO:0000256" key="6">
    <source>
        <dbReference type="ARBA" id="ARBA00023273"/>
    </source>
</evidence>
<dbReference type="GO" id="GO:0060271">
    <property type="term" value="P:cilium assembly"/>
    <property type="evidence" value="ECO:0007669"/>
    <property type="project" value="TreeGrafter"/>
</dbReference>
<dbReference type="Proteomes" id="UP000241769">
    <property type="component" value="Unassembled WGS sequence"/>
</dbReference>
<dbReference type="OrthoDB" id="438545at2759"/>
<comment type="subcellular location">
    <subcellularLocation>
        <location evidence="1">Cell projection</location>
        <location evidence="1">Cilium</location>
    </subcellularLocation>
</comment>
<reference evidence="8 9" key="1">
    <citation type="journal article" date="2018" name="Genome Biol. Evol.">
        <title>Multiple Roots of Fruiting Body Formation in Amoebozoa.</title>
        <authorList>
            <person name="Hillmann F."/>
            <person name="Forbes G."/>
            <person name="Novohradska S."/>
            <person name="Ferling I."/>
            <person name="Riege K."/>
            <person name="Groth M."/>
            <person name="Westermann M."/>
            <person name="Marz M."/>
            <person name="Spaller T."/>
            <person name="Winckler T."/>
            <person name="Schaap P."/>
            <person name="Glockner G."/>
        </authorList>
    </citation>
    <scope>NUCLEOTIDE SEQUENCE [LARGE SCALE GENOMIC DNA]</scope>
    <source>
        <strain evidence="8 9">Jena</strain>
    </source>
</reference>
<protein>
    <recommendedName>
        <fullName evidence="10">Clusterin-associated protein 1</fullName>
    </recommendedName>
</protein>
<evidence type="ECO:0000256" key="1">
    <source>
        <dbReference type="ARBA" id="ARBA00004138"/>
    </source>
</evidence>
<gene>
    <name evidence="8" type="ORF">PROFUN_07938</name>
</gene>
<dbReference type="GO" id="GO:0030992">
    <property type="term" value="C:intraciliary transport particle B"/>
    <property type="evidence" value="ECO:0007669"/>
    <property type="project" value="TreeGrafter"/>
</dbReference>
<evidence type="ECO:0000256" key="2">
    <source>
        <dbReference type="ARBA" id="ARBA00008340"/>
    </source>
</evidence>
<feature type="compositionally biased region" description="Basic and acidic residues" evidence="7">
    <location>
        <begin position="291"/>
        <end position="305"/>
    </location>
</feature>
<keyword evidence="6" id="KW-0966">Cell projection</keyword>
<dbReference type="PANTHER" id="PTHR21547">
    <property type="entry name" value="CLUSTERIN ASSOCIATED PROTEIN 1"/>
    <property type="match status" value="1"/>
</dbReference>
<evidence type="ECO:0000313" key="9">
    <source>
        <dbReference type="Proteomes" id="UP000241769"/>
    </source>
</evidence>
<dbReference type="Pfam" id="PF10234">
    <property type="entry name" value="Cluap1"/>
    <property type="match status" value="1"/>
</dbReference>
<comment type="similarity">
    <text evidence="2">Belongs to the CLUAP1 family.</text>
</comment>
<name>A0A2P6NL83_9EUKA</name>
<dbReference type="GO" id="GO:0005815">
    <property type="term" value="C:microtubule organizing center"/>
    <property type="evidence" value="ECO:0007669"/>
    <property type="project" value="TreeGrafter"/>
</dbReference>
<evidence type="ECO:0000256" key="3">
    <source>
        <dbReference type="ARBA" id="ARBA00022794"/>
    </source>
</evidence>
<evidence type="ECO:0000256" key="5">
    <source>
        <dbReference type="ARBA" id="ARBA00023069"/>
    </source>
</evidence>
<dbReference type="InterPro" id="IPR019366">
    <property type="entry name" value="Clusterin-associated_protein-1"/>
</dbReference>
<feature type="compositionally biased region" description="Acidic residues" evidence="7">
    <location>
        <begin position="348"/>
        <end position="363"/>
    </location>
</feature>
<keyword evidence="9" id="KW-1185">Reference proteome</keyword>
<evidence type="ECO:0000313" key="8">
    <source>
        <dbReference type="EMBL" id="PRP84688.1"/>
    </source>
</evidence>
<dbReference type="GO" id="GO:0005929">
    <property type="term" value="C:cilium"/>
    <property type="evidence" value="ECO:0007669"/>
    <property type="project" value="UniProtKB-SubCell"/>
</dbReference>
<comment type="caution">
    <text evidence="8">The sequence shown here is derived from an EMBL/GenBank/DDBJ whole genome shotgun (WGS) entry which is preliminary data.</text>
</comment>
<dbReference type="InParanoid" id="A0A2P6NL83"/>
<proteinExistence type="inferred from homology"/>
<accession>A0A2P6NL83</accession>
<keyword evidence="4" id="KW-0175">Coiled coil</keyword>
<dbReference type="AlphaFoldDB" id="A0A2P6NL83"/>
<dbReference type="PANTHER" id="PTHR21547:SF0">
    <property type="entry name" value="CLUSTERIN-ASSOCIATED PROTEIN 1"/>
    <property type="match status" value="1"/>
</dbReference>
<feature type="compositionally biased region" description="Acidic residues" evidence="7">
    <location>
        <begin position="306"/>
        <end position="335"/>
    </location>
</feature>
<sequence length="363" mass="42028">MSFRELRNISEILRSLGYNRLISMESFRTPNFDLVADILNWLVKRFDPNSNIPFQIGTEQERVTFLKFVAQTMYDKARIKLNMKKLYSADGYAVKELLKISSLLYNSMRKNQAEEGDRMEIEFSLASKISDLKATRQTATEITSIGASVFDLLGSEVELREARAKCVARPLDNEDIEANLRNTIRQMNDNIESTRYKLEHLGADEANLKSKIDKKKSDLERNLNRYKSLQGVRPAFMDEYDRIEIELQKQYRLYLEKFKNLEYLENELEQYNRSEQEKFEESQKALKKLRAKDGLEGGRGRRRRDDDDDEISDDPEEDEDELADDDIADEGDDLSGSEAELSPSDGEGVLDDDDDPSDNDNNF</sequence>
<evidence type="ECO:0008006" key="10">
    <source>
        <dbReference type="Google" id="ProtNLM"/>
    </source>
</evidence>
<keyword evidence="5" id="KW-0969">Cilium</keyword>